<dbReference type="InterPro" id="IPR027640">
    <property type="entry name" value="Kinesin-like_fam"/>
</dbReference>
<dbReference type="PANTHER" id="PTHR24115:SF1008">
    <property type="entry name" value="KINESIN-LIKE PROTEIN SUBITO"/>
    <property type="match status" value="1"/>
</dbReference>
<name>A0A0B1PEL7_UNCNE</name>
<dbReference type="Proteomes" id="UP000030854">
    <property type="component" value="Unassembled WGS sequence"/>
</dbReference>
<evidence type="ECO:0000256" key="7">
    <source>
        <dbReference type="SAM" id="Coils"/>
    </source>
</evidence>
<organism evidence="10 11">
    <name type="scientific">Uncinula necator</name>
    <name type="common">Grape powdery mildew</name>
    <dbReference type="NCBI Taxonomy" id="52586"/>
    <lineage>
        <taxon>Eukaryota</taxon>
        <taxon>Fungi</taxon>
        <taxon>Dikarya</taxon>
        <taxon>Ascomycota</taxon>
        <taxon>Pezizomycotina</taxon>
        <taxon>Leotiomycetes</taxon>
        <taxon>Erysiphales</taxon>
        <taxon>Erysiphaceae</taxon>
        <taxon>Erysiphe</taxon>
    </lineage>
</organism>
<dbReference type="HOGENOM" id="CLU_004757_1_0_1"/>
<dbReference type="GO" id="GO:0016887">
    <property type="term" value="F:ATP hydrolysis activity"/>
    <property type="evidence" value="ECO:0007669"/>
    <property type="project" value="TreeGrafter"/>
</dbReference>
<dbReference type="GO" id="GO:0007018">
    <property type="term" value="P:microtubule-based movement"/>
    <property type="evidence" value="ECO:0007669"/>
    <property type="project" value="InterPro"/>
</dbReference>
<dbReference type="OMA" id="NRHPQKA"/>
<dbReference type="GO" id="GO:0005874">
    <property type="term" value="C:microtubule"/>
    <property type="evidence" value="ECO:0007669"/>
    <property type="project" value="UniProtKB-KW"/>
</dbReference>
<dbReference type="SUPFAM" id="SSF52540">
    <property type="entry name" value="P-loop containing nucleoside triphosphate hydrolases"/>
    <property type="match status" value="1"/>
</dbReference>
<sequence length="701" mass="78766">MENHRKEKNTSLFQVFLRLRPPPTLSHSVTSPERILTVEEPSSEGTSTSVVLTPPNDNRRKAVEKFTFTQIFKEDANQLDIFHGTNTLSLIERALGKNEEGKDGLLATLGVTGSGKTYTMFGSRSQRGLIQLILDVLFRSISKNMYLDTVDKSLHASVAAADSSEAQIISAQNFLETIYPDLTNASRAGSRAQTPISRESNFSTTPRRILPQSSMPCTPDISHVTAQCDPNAQYAILISMYEVYNDRIFDLLAPALPTKSTKEYRRRPLLYKHTENSPHKKVVAGIRKIICVTNKEALMVLDAGLHERQVAVTGSNSVSSRSHGFISIEIKKRKSNWVHGQWISSSLTIVDLAGSERARDAKTQGATLVEAGKINESLMYLGQCLQIQSDMASSTKQNFAPFRQCKLTELLFANCFAHTNNGNPTPLFHHNPQKAIMIVMADPIGDFNATSQILRYSSLAREVTVPRIPSVTSTTLSHSSTDSHTLNTTRTLSSRLNPNESERATMEIAALEIARMSDEIECLRVELEGESMRRAEVEAHAEWLSNCLVEVEADIREECFRDMEERIETEMRRWKATWELEANLKDEHLDRKLEIYTQSIAAISVKDEEDKENTHNGTREDLEAENLRLKIEVEKLKREIQGRSPSKIKRLPLQEKGSLMSDSRPRDSASSNILKSKYLSPTKKPSKSTSQKWKSLQDDPF</sequence>
<feature type="binding site" evidence="5">
    <location>
        <begin position="110"/>
        <end position="117"/>
    </location>
    <ligand>
        <name>ATP</name>
        <dbReference type="ChEBI" id="CHEBI:30616"/>
    </ligand>
</feature>
<proteinExistence type="inferred from homology"/>
<feature type="compositionally biased region" description="Low complexity" evidence="8">
    <location>
        <begin position="674"/>
        <end position="694"/>
    </location>
</feature>
<dbReference type="InterPro" id="IPR001752">
    <property type="entry name" value="Kinesin_motor_dom"/>
</dbReference>
<comment type="caution">
    <text evidence="10">The sequence shown here is derived from an EMBL/GenBank/DDBJ whole genome shotgun (WGS) entry which is preliminary data.</text>
</comment>
<dbReference type="PROSITE" id="PS50067">
    <property type="entry name" value="KINESIN_MOTOR_2"/>
    <property type="match status" value="1"/>
</dbReference>
<accession>A0A0B1PEL7</accession>
<keyword evidence="1 6" id="KW-0493">Microtubule</keyword>
<dbReference type="EMBL" id="JNVN01000431">
    <property type="protein sequence ID" value="KHJ35336.1"/>
    <property type="molecule type" value="Genomic_DNA"/>
</dbReference>
<comment type="similarity">
    <text evidence="5 6">Belongs to the TRAFAC class myosin-kinesin ATPase superfamily. Kinesin family.</text>
</comment>
<dbReference type="FunFam" id="3.40.850.10:FF:000091">
    <property type="entry name" value="Kinesin family protein"/>
    <property type="match status" value="1"/>
</dbReference>
<evidence type="ECO:0000313" key="11">
    <source>
        <dbReference type="Proteomes" id="UP000030854"/>
    </source>
</evidence>
<dbReference type="SMART" id="SM00129">
    <property type="entry name" value="KISc"/>
    <property type="match status" value="1"/>
</dbReference>
<gene>
    <name evidence="10" type="ORF">EV44_g1144</name>
</gene>
<dbReference type="PRINTS" id="PR00380">
    <property type="entry name" value="KINESINHEAVY"/>
</dbReference>
<dbReference type="PROSITE" id="PS00411">
    <property type="entry name" value="KINESIN_MOTOR_1"/>
    <property type="match status" value="1"/>
</dbReference>
<feature type="domain" description="Kinesin motor" evidence="9">
    <location>
        <begin position="12"/>
        <end position="463"/>
    </location>
</feature>
<dbReference type="InterPro" id="IPR019821">
    <property type="entry name" value="Kinesin_motor_CS"/>
</dbReference>
<feature type="region of interest" description="Disordered" evidence="8">
    <location>
        <begin position="472"/>
        <end position="492"/>
    </location>
</feature>
<dbReference type="GO" id="GO:0003777">
    <property type="term" value="F:microtubule motor activity"/>
    <property type="evidence" value="ECO:0007669"/>
    <property type="project" value="InterPro"/>
</dbReference>
<keyword evidence="2 5" id="KW-0547">Nucleotide-binding</keyword>
<dbReference type="AlphaFoldDB" id="A0A0B1PEL7"/>
<dbReference type="GO" id="GO:0005634">
    <property type="term" value="C:nucleus"/>
    <property type="evidence" value="ECO:0007669"/>
    <property type="project" value="TreeGrafter"/>
</dbReference>
<evidence type="ECO:0000256" key="5">
    <source>
        <dbReference type="PROSITE-ProRule" id="PRU00283"/>
    </source>
</evidence>
<evidence type="ECO:0000256" key="6">
    <source>
        <dbReference type="RuleBase" id="RU000394"/>
    </source>
</evidence>
<protein>
    <recommendedName>
        <fullName evidence="6">Kinesin-like protein</fullName>
    </recommendedName>
</protein>
<keyword evidence="3 5" id="KW-0067">ATP-binding</keyword>
<keyword evidence="7" id="KW-0175">Coiled coil</keyword>
<evidence type="ECO:0000256" key="1">
    <source>
        <dbReference type="ARBA" id="ARBA00022701"/>
    </source>
</evidence>
<evidence type="ECO:0000256" key="8">
    <source>
        <dbReference type="SAM" id="MobiDB-lite"/>
    </source>
</evidence>
<dbReference type="GO" id="GO:0008017">
    <property type="term" value="F:microtubule binding"/>
    <property type="evidence" value="ECO:0007669"/>
    <property type="project" value="InterPro"/>
</dbReference>
<evidence type="ECO:0000256" key="2">
    <source>
        <dbReference type="ARBA" id="ARBA00022741"/>
    </source>
</evidence>
<dbReference type="PANTHER" id="PTHR24115">
    <property type="entry name" value="KINESIN-RELATED"/>
    <property type="match status" value="1"/>
</dbReference>
<keyword evidence="11" id="KW-1185">Reference proteome</keyword>
<evidence type="ECO:0000259" key="9">
    <source>
        <dbReference type="PROSITE" id="PS50067"/>
    </source>
</evidence>
<feature type="region of interest" description="Disordered" evidence="8">
    <location>
        <begin position="186"/>
        <end position="209"/>
    </location>
</feature>
<keyword evidence="4 5" id="KW-0505">Motor protein</keyword>
<dbReference type="Gene3D" id="3.40.850.10">
    <property type="entry name" value="Kinesin motor domain"/>
    <property type="match status" value="1"/>
</dbReference>
<evidence type="ECO:0000256" key="4">
    <source>
        <dbReference type="ARBA" id="ARBA00023175"/>
    </source>
</evidence>
<dbReference type="InterPro" id="IPR036961">
    <property type="entry name" value="Kinesin_motor_dom_sf"/>
</dbReference>
<dbReference type="Pfam" id="PF00225">
    <property type="entry name" value="Kinesin"/>
    <property type="match status" value="1"/>
</dbReference>
<dbReference type="InterPro" id="IPR027417">
    <property type="entry name" value="P-loop_NTPase"/>
</dbReference>
<evidence type="ECO:0000313" key="10">
    <source>
        <dbReference type="EMBL" id="KHJ35336.1"/>
    </source>
</evidence>
<feature type="coiled-coil region" evidence="7">
    <location>
        <begin position="605"/>
        <end position="639"/>
    </location>
</feature>
<feature type="region of interest" description="Disordered" evidence="8">
    <location>
        <begin position="644"/>
        <end position="701"/>
    </location>
</feature>
<evidence type="ECO:0000256" key="3">
    <source>
        <dbReference type="ARBA" id="ARBA00022840"/>
    </source>
</evidence>
<dbReference type="GO" id="GO:0005871">
    <property type="term" value="C:kinesin complex"/>
    <property type="evidence" value="ECO:0007669"/>
    <property type="project" value="TreeGrafter"/>
</dbReference>
<dbReference type="STRING" id="52586.A0A0B1PEL7"/>
<dbReference type="GO" id="GO:0005524">
    <property type="term" value="F:ATP binding"/>
    <property type="evidence" value="ECO:0007669"/>
    <property type="project" value="UniProtKB-UniRule"/>
</dbReference>
<reference evidence="10 11" key="1">
    <citation type="journal article" date="2014" name="BMC Genomics">
        <title>Adaptive genomic structural variation in the grape powdery mildew pathogen, Erysiphe necator.</title>
        <authorList>
            <person name="Jones L."/>
            <person name="Riaz S."/>
            <person name="Morales-Cruz A."/>
            <person name="Amrine K.C."/>
            <person name="McGuire B."/>
            <person name="Gubler W.D."/>
            <person name="Walker M.A."/>
            <person name="Cantu D."/>
        </authorList>
    </citation>
    <scope>NUCLEOTIDE SEQUENCE [LARGE SCALE GENOMIC DNA]</scope>
    <source>
        <strain evidence="11">c</strain>
    </source>
</reference>